<dbReference type="InterPro" id="IPR037066">
    <property type="entry name" value="Plug_dom_sf"/>
</dbReference>
<evidence type="ECO:0000256" key="2">
    <source>
        <dbReference type="ARBA" id="ARBA00023136"/>
    </source>
</evidence>
<comment type="subcellular location">
    <subcellularLocation>
        <location evidence="1">Cell outer membrane</location>
    </subcellularLocation>
</comment>
<keyword evidence="2" id="KW-0472">Membrane</keyword>
<dbReference type="Gene3D" id="2.40.170.20">
    <property type="entry name" value="TonB-dependent receptor, beta-barrel domain"/>
    <property type="match status" value="1"/>
</dbReference>
<accession>A0A2S4N4U3</accession>
<dbReference type="PANTHER" id="PTHR40980">
    <property type="entry name" value="PLUG DOMAIN-CONTAINING PROTEIN"/>
    <property type="match status" value="1"/>
</dbReference>
<keyword evidence="5" id="KW-0675">Receptor</keyword>
<protein>
    <submittedName>
        <fullName evidence="5">Outer membrane receptor protein involved in Fe transport</fullName>
    </submittedName>
</protein>
<evidence type="ECO:0000256" key="1">
    <source>
        <dbReference type="ARBA" id="ARBA00004442"/>
    </source>
</evidence>
<dbReference type="GO" id="GO:0009279">
    <property type="term" value="C:cell outer membrane"/>
    <property type="evidence" value="ECO:0007669"/>
    <property type="project" value="UniProtKB-SubCell"/>
</dbReference>
<dbReference type="SUPFAM" id="SSF56935">
    <property type="entry name" value="Porins"/>
    <property type="match status" value="1"/>
</dbReference>
<proteinExistence type="predicted"/>
<comment type="caution">
    <text evidence="5">The sequence shown here is derived from an EMBL/GenBank/DDBJ whole genome shotgun (WGS) entry which is preliminary data.</text>
</comment>
<evidence type="ECO:0000256" key="3">
    <source>
        <dbReference type="ARBA" id="ARBA00023237"/>
    </source>
</evidence>
<sequence length="694" mass="80524">MKHLFTLILFITSQFVFSQVDSTKVTQLKEIVVTIEKKAVEQKADRIIYNFSSQTYLNAGTLMEGLKKLPGLIISDVAGMMYQGKQLEVYMDGRPLNMYSDELNTFIESLPANTVEKVEIITQPGAEFPATSGNAIINIITSKNAKKYISTTYSNGYGFTNYEKSRHRFNNSILINAKNNLFAWQIQLGQSYSEKYQSDIFNSSSLLLSNSLLDKTNRLYFIKTGLKFNFKKDRLLINYDFNTTNNNSKLDAFGYNFSSNDLNKNKRNFNDVMIIYQKRFENISKKLDFSLNFNNNNNSYNLFSFNNNLNILENKSNYNFYQFKTDFSNEFKFLDKSKFSTGILADKLDFNTKNFNTTNLEYTRNTLAVYSEIQSTLKSFDYILGGRLESYEIYGNTDVDKLNTFKQTRFFPNATIQYNLSNDIFINANYNKKINLPNTSSLNPNNTSYQNQNITFFGNPNLTPTIYNNFEIKFSALEYFTIGYSISNVNNQIATRIIENNSGVANITENIPKATIQNFNFGLPIPFMIFTKGLKKTLEFDFNPDKINFIYFYTDYQKNKIEGIATKGYWNFNIMMQIILPKEINFTTNFNTTTFGGNYFYYYIANNRLNEQLDITLSKKFLSNNLSISLYYNDIFNTNYKNISAIGTDYIYNNKYDSRRIGFSLSYKIPSKNKSIKEENIIPINNKEEKNTDK</sequence>
<organism evidence="5 6">
    <name type="scientific">Flavobacterium croceum DSM 17960</name>
    <dbReference type="NCBI Taxonomy" id="1121886"/>
    <lineage>
        <taxon>Bacteria</taxon>
        <taxon>Pseudomonadati</taxon>
        <taxon>Bacteroidota</taxon>
        <taxon>Flavobacteriia</taxon>
        <taxon>Flavobacteriales</taxon>
        <taxon>Flavobacteriaceae</taxon>
        <taxon>Flavobacterium</taxon>
    </lineage>
</organism>
<dbReference type="EMBL" id="PQNY01000024">
    <property type="protein sequence ID" value="POS00762.1"/>
    <property type="molecule type" value="Genomic_DNA"/>
</dbReference>
<dbReference type="InterPro" id="IPR041700">
    <property type="entry name" value="OMP_b-brl_3"/>
</dbReference>
<dbReference type="AlphaFoldDB" id="A0A2S4N4U3"/>
<dbReference type="RefSeq" id="WP_103727034.1">
    <property type="nucleotide sequence ID" value="NZ_PQNY01000024.1"/>
</dbReference>
<dbReference type="Proteomes" id="UP000237056">
    <property type="component" value="Unassembled WGS sequence"/>
</dbReference>
<dbReference type="Gene3D" id="2.170.130.10">
    <property type="entry name" value="TonB-dependent receptor, plug domain"/>
    <property type="match status" value="1"/>
</dbReference>
<reference evidence="5 6" key="1">
    <citation type="submission" date="2018-01" db="EMBL/GenBank/DDBJ databases">
        <title>Genomic Encyclopedia of Type Strains, Phase I: the one thousand microbial genomes (KMG-I) project.</title>
        <authorList>
            <person name="Goeker M."/>
        </authorList>
    </citation>
    <scope>NUCLEOTIDE SEQUENCE [LARGE SCALE GENOMIC DNA]</scope>
    <source>
        <strain evidence="5 6">DSM 17960</strain>
    </source>
</reference>
<evidence type="ECO:0000313" key="6">
    <source>
        <dbReference type="Proteomes" id="UP000237056"/>
    </source>
</evidence>
<dbReference type="PANTHER" id="PTHR40980:SF4">
    <property type="entry name" value="TONB-DEPENDENT RECEPTOR-LIKE BETA-BARREL DOMAIN-CONTAINING PROTEIN"/>
    <property type="match status" value="1"/>
</dbReference>
<dbReference type="InterPro" id="IPR036942">
    <property type="entry name" value="Beta-barrel_TonB_sf"/>
</dbReference>
<gene>
    <name evidence="5" type="ORF">Q361_12411</name>
</gene>
<evidence type="ECO:0000259" key="4">
    <source>
        <dbReference type="Pfam" id="PF14905"/>
    </source>
</evidence>
<name>A0A2S4N4U3_9FLAO</name>
<evidence type="ECO:0000313" key="5">
    <source>
        <dbReference type="EMBL" id="POS00762.1"/>
    </source>
</evidence>
<keyword evidence="6" id="KW-1185">Reference proteome</keyword>
<dbReference type="Pfam" id="PF14905">
    <property type="entry name" value="OMP_b-brl_3"/>
    <property type="match status" value="1"/>
</dbReference>
<keyword evidence="3" id="KW-0998">Cell outer membrane</keyword>
<dbReference type="OrthoDB" id="721920at2"/>
<feature type="domain" description="Outer membrane protein beta-barrel" evidence="4">
    <location>
        <begin position="279"/>
        <end position="667"/>
    </location>
</feature>